<gene>
    <name evidence="9" type="ORF">C8J48_0678</name>
</gene>
<dbReference type="PANTHER" id="PTHR43163:SF6">
    <property type="entry name" value="DIPEPTIDE TRANSPORT SYSTEM PERMEASE PROTEIN DPPB-RELATED"/>
    <property type="match status" value="1"/>
</dbReference>
<dbReference type="Pfam" id="PF19300">
    <property type="entry name" value="BPD_transp_1_N"/>
    <property type="match status" value="1"/>
</dbReference>
<comment type="caution">
    <text evidence="9">The sequence shown here is derived from an EMBL/GenBank/DDBJ whole genome shotgun (WGS) entry which is preliminary data.</text>
</comment>
<feature type="transmembrane region" description="Helical" evidence="7">
    <location>
        <begin position="99"/>
        <end position="119"/>
    </location>
</feature>
<sequence>MYQYILRRTLIFIPMLIVISMLLFALVQIAPGDAFTGQLDPNQDAEYYEELRARFGLDKHPVEQYIAWAGNFIQGEMGISFRHRLPVNEMITDRIGNTLFLAVFSLLLTYAIAVPLGIFSAQYPYSKSDYTLTGLAFIGISMPSFFAGLLLIYFFSFSLGWFPYSGTVTAGAGYQGLEAFFDRVYHTILPAVTLAIISIASYTRYIRSSVLQAKIQDYVRTAYAKGVPAKIVLRKHVLRNALLPLVTLFGLDVGFIVSGAVITETIFTYPGLGQLLVDSIINRDYPIMMGVTMILATFVLLGNLLADILYAIVDPRIRYD</sequence>
<dbReference type="InterPro" id="IPR035906">
    <property type="entry name" value="MetI-like_sf"/>
</dbReference>
<evidence type="ECO:0000256" key="7">
    <source>
        <dbReference type="RuleBase" id="RU363032"/>
    </source>
</evidence>
<reference evidence="9 10" key="1">
    <citation type="submission" date="2018-04" db="EMBL/GenBank/DDBJ databases">
        <title>Genomic Encyclopedia of Archaeal and Bacterial Type Strains, Phase II (KMG-II): from individual species to whole genera.</title>
        <authorList>
            <person name="Goeker M."/>
        </authorList>
    </citation>
    <scope>NUCLEOTIDE SEQUENCE [LARGE SCALE GENOMIC DNA]</scope>
    <source>
        <strain evidence="9 10">DSM 45169</strain>
    </source>
</reference>
<organism evidence="9 10">
    <name type="scientific">Desmospora activa DSM 45169</name>
    <dbReference type="NCBI Taxonomy" id="1121389"/>
    <lineage>
        <taxon>Bacteria</taxon>
        <taxon>Bacillati</taxon>
        <taxon>Bacillota</taxon>
        <taxon>Bacilli</taxon>
        <taxon>Bacillales</taxon>
        <taxon>Thermoactinomycetaceae</taxon>
        <taxon>Desmospora</taxon>
    </lineage>
</organism>
<keyword evidence="6 7" id="KW-0472">Membrane</keyword>
<evidence type="ECO:0000256" key="3">
    <source>
        <dbReference type="ARBA" id="ARBA00022475"/>
    </source>
</evidence>
<proteinExistence type="inferred from homology"/>
<keyword evidence="2 7" id="KW-0813">Transport</keyword>
<evidence type="ECO:0000256" key="4">
    <source>
        <dbReference type="ARBA" id="ARBA00022692"/>
    </source>
</evidence>
<keyword evidence="5 7" id="KW-1133">Transmembrane helix</keyword>
<evidence type="ECO:0000256" key="2">
    <source>
        <dbReference type="ARBA" id="ARBA00022448"/>
    </source>
</evidence>
<evidence type="ECO:0000313" key="10">
    <source>
        <dbReference type="Proteomes" id="UP000241639"/>
    </source>
</evidence>
<name>A0A2T4Z889_9BACL</name>
<keyword evidence="3" id="KW-1003">Cell membrane</keyword>
<dbReference type="CDD" id="cd06261">
    <property type="entry name" value="TM_PBP2"/>
    <property type="match status" value="1"/>
</dbReference>
<dbReference type="AlphaFoldDB" id="A0A2T4Z889"/>
<dbReference type="PANTHER" id="PTHR43163">
    <property type="entry name" value="DIPEPTIDE TRANSPORT SYSTEM PERMEASE PROTEIN DPPB-RELATED"/>
    <property type="match status" value="1"/>
</dbReference>
<dbReference type="GO" id="GO:0055085">
    <property type="term" value="P:transmembrane transport"/>
    <property type="evidence" value="ECO:0007669"/>
    <property type="project" value="InterPro"/>
</dbReference>
<comment type="similarity">
    <text evidence="7">Belongs to the binding-protein-dependent transport system permease family.</text>
</comment>
<feature type="transmembrane region" description="Helical" evidence="7">
    <location>
        <begin position="12"/>
        <end position="30"/>
    </location>
</feature>
<dbReference type="RefSeq" id="WP_107724955.1">
    <property type="nucleotide sequence ID" value="NZ_PZZP01000001.1"/>
</dbReference>
<feature type="transmembrane region" description="Helical" evidence="7">
    <location>
        <begin position="131"/>
        <end position="155"/>
    </location>
</feature>
<feature type="transmembrane region" description="Helical" evidence="7">
    <location>
        <begin position="287"/>
        <end position="313"/>
    </location>
</feature>
<evidence type="ECO:0000256" key="6">
    <source>
        <dbReference type="ARBA" id="ARBA00023136"/>
    </source>
</evidence>
<comment type="subcellular location">
    <subcellularLocation>
        <location evidence="1 7">Cell membrane</location>
        <topology evidence="1 7">Multi-pass membrane protein</topology>
    </subcellularLocation>
</comment>
<evidence type="ECO:0000313" key="9">
    <source>
        <dbReference type="EMBL" id="PTM58106.1"/>
    </source>
</evidence>
<dbReference type="OrthoDB" id="9773683at2"/>
<feature type="domain" description="ABC transmembrane type-1" evidence="8">
    <location>
        <begin position="95"/>
        <end position="306"/>
    </location>
</feature>
<dbReference type="Proteomes" id="UP000241639">
    <property type="component" value="Unassembled WGS sequence"/>
</dbReference>
<keyword evidence="4 7" id="KW-0812">Transmembrane</keyword>
<protein>
    <submittedName>
        <fullName evidence="9">Peptide/nickel transport system permease protein</fullName>
    </submittedName>
</protein>
<accession>A0A2T4Z889</accession>
<dbReference type="InterPro" id="IPR045621">
    <property type="entry name" value="BPD_transp_1_N"/>
</dbReference>
<dbReference type="SUPFAM" id="SSF161098">
    <property type="entry name" value="MetI-like"/>
    <property type="match status" value="1"/>
</dbReference>
<keyword evidence="10" id="KW-1185">Reference proteome</keyword>
<feature type="transmembrane region" description="Helical" evidence="7">
    <location>
        <begin position="242"/>
        <end position="267"/>
    </location>
</feature>
<dbReference type="Gene3D" id="1.10.3720.10">
    <property type="entry name" value="MetI-like"/>
    <property type="match status" value="1"/>
</dbReference>
<dbReference type="Pfam" id="PF00528">
    <property type="entry name" value="BPD_transp_1"/>
    <property type="match status" value="1"/>
</dbReference>
<evidence type="ECO:0000256" key="1">
    <source>
        <dbReference type="ARBA" id="ARBA00004651"/>
    </source>
</evidence>
<evidence type="ECO:0000259" key="8">
    <source>
        <dbReference type="PROSITE" id="PS50928"/>
    </source>
</evidence>
<dbReference type="PROSITE" id="PS50928">
    <property type="entry name" value="ABC_TM1"/>
    <property type="match status" value="1"/>
</dbReference>
<dbReference type="InterPro" id="IPR000515">
    <property type="entry name" value="MetI-like"/>
</dbReference>
<dbReference type="GO" id="GO:0005886">
    <property type="term" value="C:plasma membrane"/>
    <property type="evidence" value="ECO:0007669"/>
    <property type="project" value="UniProtKB-SubCell"/>
</dbReference>
<evidence type="ECO:0000256" key="5">
    <source>
        <dbReference type="ARBA" id="ARBA00022989"/>
    </source>
</evidence>
<dbReference type="EMBL" id="PZZP01000001">
    <property type="protein sequence ID" value="PTM58106.1"/>
    <property type="molecule type" value="Genomic_DNA"/>
</dbReference>
<feature type="transmembrane region" description="Helical" evidence="7">
    <location>
        <begin position="184"/>
        <end position="205"/>
    </location>
</feature>